<reference evidence="2" key="1">
    <citation type="journal article" date="2016" name="Nat. Biotechnol.">
        <title>Sequencing wild and cultivated cassava and related species reveals extensive interspecific hybridization and genetic diversity.</title>
        <authorList>
            <person name="Bredeson J.V."/>
            <person name="Lyons J.B."/>
            <person name="Prochnik S.E."/>
            <person name="Wu G.A."/>
            <person name="Ha C.M."/>
            <person name="Edsinger-Gonzales E."/>
            <person name="Grimwood J."/>
            <person name="Schmutz J."/>
            <person name="Rabbi I.Y."/>
            <person name="Egesi C."/>
            <person name="Nauluvula P."/>
            <person name="Lebot V."/>
            <person name="Ndunguru J."/>
            <person name="Mkamilo G."/>
            <person name="Bart R.S."/>
            <person name="Setter T.L."/>
            <person name="Gleadow R.M."/>
            <person name="Kulakow P."/>
            <person name="Ferguson M.E."/>
            <person name="Rounsley S."/>
            <person name="Rokhsar D.S."/>
        </authorList>
    </citation>
    <scope>NUCLEOTIDE SEQUENCE [LARGE SCALE GENOMIC DNA]</scope>
    <source>
        <strain evidence="2">cv. AM560-2</strain>
    </source>
</reference>
<dbReference type="Proteomes" id="UP000091857">
    <property type="component" value="Chromosome 14"/>
</dbReference>
<evidence type="ECO:0000313" key="1">
    <source>
        <dbReference type="EMBL" id="KAG8638173.1"/>
    </source>
</evidence>
<protein>
    <submittedName>
        <fullName evidence="1">Uncharacterized protein</fullName>
    </submittedName>
</protein>
<organism evidence="1 2">
    <name type="scientific">Manihot esculenta</name>
    <name type="common">Cassava</name>
    <name type="synonym">Jatropha manihot</name>
    <dbReference type="NCBI Taxonomy" id="3983"/>
    <lineage>
        <taxon>Eukaryota</taxon>
        <taxon>Viridiplantae</taxon>
        <taxon>Streptophyta</taxon>
        <taxon>Embryophyta</taxon>
        <taxon>Tracheophyta</taxon>
        <taxon>Spermatophyta</taxon>
        <taxon>Magnoliopsida</taxon>
        <taxon>eudicotyledons</taxon>
        <taxon>Gunneridae</taxon>
        <taxon>Pentapetalae</taxon>
        <taxon>rosids</taxon>
        <taxon>fabids</taxon>
        <taxon>Malpighiales</taxon>
        <taxon>Euphorbiaceae</taxon>
        <taxon>Crotonoideae</taxon>
        <taxon>Manihoteae</taxon>
        <taxon>Manihot</taxon>
    </lineage>
</organism>
<proteinExistence type="predicted"/>
<comment type="caution">
    <text evidence="1">The sequence shown here is derived from an EMBL/GenBank/DDBJ whole genome shotgun (WGS) entry which is preliminary data.</text>
</comment>
<gene>
    <name evidence="1" type="ORF">MANES_14G007000v8</name>
</gene>
<dbReference type="EMBL" id="CM004400">
    <property type="protein sequence ID" value="KAG8638173.1"/>
    <property type="molecule type" value="Genomic_DNA"/>
</dbReference>
<evidence type="ECO:0000313" key="2">
    <source>
        <dbReference type="Proteomes" id="UP000091857"/>
    </source>
</evidence>
<sequence length="252" mass="28801">MGPCRMLGVERIWPPKFNSFPTETAAQPSPGIRSASPDLSLSCVSEMGTIVSKAANGLGGVLANVFSAPFKTILGASCEDVCAGPWDVVCFIEHLCVSDLVKLLMILGLCYIRRSICKMCWAGCETYWFSLQYVTCFLWHKLKNTKRVHRRRFRDIEKGITSTSESDYSDNCHHVVRKKREGRNFHLQSSRYASSHSRYRHHHHVTLKTGKISAHVKGGSQRLRNSRRLKINKVKNHRKDLGIMRRRRRGMR</sequence>
<keyword evidence="2" id="KW-1185">Reference proteome</keyword>
<accession>A0ACB7GCY1</accession>
<name>A0ACB7GCY1_MANES</name>